<evidence type="ECO:0000256" key="1">
    <source>
        <dbReference type="ARBA" id="ARBA00022448"/>
    </source>
</evidence>
<keyword evidence="3 5" id="KW-0067">ATP-binding</keyword>
<dbReference type="InterPro" id="IPR027417">
    <property type="entry name" value="P-loop_NTPase"/>
</dbReference>
<keyword evidence="2" id="KW-0547">Nucleotide-binding</keyword>
<dbReference type="GeneID" id="89229571"/>
<dbReference type="PROSITE" id="PS50893">
    <property type="entry name" value="ABC_TRANSPORTER_2"/>
    <property type="match status" value="1"/>
</dbReference>
<evidence type="ECO:0000259" key="4">
    <source>
        <dbReference type="PROSITE" id="PS50893"/>
    </source>
</evidence>
<dbReference type="PANTHER" id="PTHR42939:SF3">
    <property type="entry name" value="ABC TRANSPORTER ATP-BINDING COMPONENT"/>
    <property type="match status" value="1"/>
</dbReference>
<gene>
    <name evidence="5" type="primary">btuD_3</name>
    <name evidence="5" type="ORF">MsAc7_04520</name>
</gene>
<dbReference type="GO" id="GO:0005524">
    <property type="term" value="F:ATP binding"/>
    <property type="evidence" value="ECO:0007669"/>
    <property type="project" value="UniProtKB-KW"/>
</dbReference>
<keyword evidence="6" id="KW-1185">Reference proteome</keyword>
<name>A0AA97A3D5_9EURY</name>
<reference evidence="5 6" key="1">
    <citation type="submission" date="2023-07" db="EMBL/GenBank/DDBJ databases">
        <title>Closed genoem sequence of Methanosarcinaceae archaeon Ac7.</title>
        <authorList>
            <person name="Poehlein A."/>
            <person name="Protasov E."/>
            <person name="Platt K."/>
            <person name="Reeh H."/>
            <person name="Daniel R."/>
            <person name="Brune A."/>
        </authorList>
    </citation>
    <scope>NUCLEOTIDE SEQUENCE [LARGE SCALE GENOMIC DNA]</scope>
    <source>
        <strain evidence="5 6">Ac7</strain>
    </source>
</reference>
<evidence type="ECO:0000313" key="5">
    <source>
        <dbReference type="EMBL" id="WNY24923.1"/>
    </source>
</evidence>
<protein>
    <submittedName>
        <fullName evidence="5">Vitamin B12 import ATP-binding protein BtuD</fullName>
    </submittedName>
</protein>
<accession>A0AA97A3D5</accession>
<dbReference type="InterPro" id="IPR003439">
    <property type="entry name" value="ABC_transporter-like_ATP-bd"/>
</dbReference>
<proteinExistence type="predicted"/>
<dbReference type="GO" id="GO:0016887">
    <property type="term" value="F:ATP hydrolysis activity"/>
    <property type="evidence" value="ECO:0007669"/>
    <property type="project" value="InterPro"/>
</dbReference>
<sequence length="315" mass="35455">MTKTATTATTATAISAINGNILELNGVSKHFDNFTLDVSFSLPKGFIMGFIGQNGAGKTTTMKTILNMLKNDGGTISVFGEDNRLHEPEIKNRIGVVMDRPFYVEEWTVADVGKAVRVFYTNWDDDKYKTTISQFDLDSKKKVKDLSRGMKMKLMIAVALSHDADLLLLDEPTSGLDAVARNELMDILLDFMTEDKSILFSTHITSDLEKIADYITFIRDGKIVYSDTKDELLEKYGLVKGGLNILSEEQKRQIIGYKEHGFGFDGLADKEIMKLLPTTVVTEPSTLDEIVIRFNMKDSQREMKYQMIQKEAKNE</sequence>
<dbReference type="AlphaFoldDB" id="A0AA97A3D5"/>
<feature type="domain" description="ABC transporter" evidence="4">
    <location>
        <begin position="22"/>
        <end position="245"/>
    </location>
</feature>
<evidence type="ECO:0000313" key="6">
    <source>
        <dbReference type="Proteomes" id="UP001303587"/>
    </source>
</evidence>
<dbReference type="Gene3D" id="3.40.50.300">
    <property type="entry name" value="P-loop containing nucleotide triphosphate hydrolases"/>
    <property type="match status" value="1"/>
</dbReference>
<evidence type="ECO:0000256" key="3">
    <source>
        <dbReference type="ARBA" id="ARBA00022840"/>
    </source>
</evidence>
<dbReference type="SMART" id="SM00382">
    <property type="entry name" value="AAA"/>
    <property type="match status" value="1"/>
</dbReference>
<dbReference type="PANTHER" id="PTHR42939">
    <property type="entry name" value="ABC TRANSPORTER ATP-BINDING PROTEIN ALBC-RELATED"/>
    <property type="match status" value="1"/>
</dbReference>
<organism evidence="5 6">
    <name type="scientific">Methanolapillus millepedarum</name>
    <dbReference type="NCBI Taxonomy" id="3028296"/>
    <lineage>
        <taxon>Archaea</taxon>
        <taxon>Methanobacteriati</taxon>
        <taxon>Methanobacteriota</taxon>
        <taxon>Stenosarchaea group</taxon>
        <taxon>Methanomicrobia</taxon>
        <taxon>Methanosarcinales</taxon>
        <taxon>Methanosarcinaceae</taxon>
        <taxon>Methanolapillus</taxon>
    </lineage>
</organism>
<keyword evidence="1" id="KW-0813">Transport</keyword>
<dbReference type="Pfam" id="PF00005">
    <property type="entry name" value="ABC_tran"/>
    <property type="match status" value="1"/>
</dbReference>
<dbReference type="SUPFAM" id="SSF52540">
    <property type="entry name" value="P-loop containing nucleoside triphosphate hydrolases"/>
    <property type="match status" value="1"/>
</dbReference>
<dbReference type="InterPro" id="IPR051782">
    <property type="entry name" value="ABC_Transporter_VariousFunc"/>
</dbReference>
<dbReference type="CDD" id="cd03230">
    <property type="entry name" value="ABC_DR_subfamily_A"/>
    <property type="match status" value="1"/>
</dbReference>
<evidence type="ECO:0000256" key="2">
    <source>
        <dbReference type="ARBA" id="ARBA00022741"/>
    </source>
</evidence>
<dbReference type="EMBL" id="CP131060">
    <property type="protein sequence ID" value="WNY24923.1"/>
    <property type="molecule type" value="Genomic_DNA"/>
</dbReference>
<dbReference type="Proteomes" id="UP001303587">
    <property type="component" value="Chromosome"/>
</dbReference>
<dbReference type="RefSeq" id="WP_338102983.1">
    <property type="nucleotide sequence ID" value="NZ_CP131060.1"/>
</dbReference>
<dbReference type="InterPro" id="IPR003593">
    <property type="entry name" value="AAA+_ATPase"/>
</dbReference>